<dbReference type="AlphaFoldDB" id="A0A7J8WJM3"/>
<evidence type="ECO:0000313" key="1">
    <source>
        <dbReference type="EMBL" id="MBA0675070.1"/>
    </source>
</evidence>
<name>A0A7J8WJM3_GOSAI</name>
<accession>A0A7J8WJM3</accession>
<gene>
    <name evidence="1" type="ORF">Goari_016633</name>
</gene>
<organism evidence="1 2">
    <name type="scientific">Gossypium aridum</name>
    <name type="common">American cotton</name>
    <name type="synonym">Erioxylum aridum</name>
    <dbReference type="NCBI Taxonomy" id="34290"/>
    <lineage>
        <taxon>Eukaryota</taxon>
        <taxon>Viridiplantae</taxon>
        <taxon>Streptophyta</taxon>
        <taxon>Embryophyta</taxon>
        <taxon>Tracheophyta</taxon>
        <taxon>Spermatophyta</taxon>
        <taxon>Magnoliopsida</taxon>
        <taxon>eudicotyledons</taxon>
        <taxon>Gunneridae</taxon>
        <taxon>Pentapetalae</taxon>
        <taxon>rosids</taxon>
        <taxon>malvids</taxon>
        <taxon>Malvales</taxon>
        <taxon>Malvaceae</taxon>
        <taxon>Malvoideae</taxon>
        <taxon>Gossypium</taxon>
    </lineage>
</organism>
<dbReference type="Proteomes" id="UP000593577">
    <property type="component" value="Unassembled WGS sequence"/>
</dbReference>
<evidence type="ECO:0000313" key="2">
    <source>
        <dbReference type="Proteomes" id="UP000593577"/>
    </source>
</evidence>
<dbReference type="EMBL" id="JABFAA010000001">
    <property type="protein sequence ID" value="MBA0675070.1"/>
    <property type="molecule type" value="Genomic_DNA"/>
</dbReference>
<reference evidence="1 2" key="1">
    <citation type="journal article" date="2019" name="Genome Biol. Evol.">
        <title>Insights into the evolution of the New World diploid cottons (Gossypium, subgenus Houzingenia) based on genome sequencing.</title>
        <authorList>
            <person name="Grover C.E."/>
            <person name="Arick M.A. 2nd"/>
            <person name="Thrash A."/>
            <person name="Conover J.L."/>
            <person name="Sanders W.S."/>
            <person name="Peterson D.G."/>
            <person name="Frelichowski J.E."/>
            <person name="Scheffler J.A."/>
            <person name="Scheffler B.E."/>
            <person name="Wendel J.F."/>
        </authorList>
    </citation>
    <scope>NUCLEOTIDE SEQUENCE [LARGE SCALE GENOMIC DNA]</scope>
    <source>
        <strain evidence="1">185</strain>
        <tissue evidence="1">Leaf</tissue>
    </source>
</reference>
<keyword evidence="2" id="KW-1185">Reference proteome</keyword>
<comment type="caution">
    <text evidence="1">The sequence shown here is derived from an EMBL/GenBank/DDBJ whole genome shotgun (WGS) entry which is preliminary data.</text>
</comment>
<protein>
    <submittedName>
        <fullName evidence="1">Uncharacterized protein</fullName>
    </submittedName>
</protein>
<sequence length="170" mass="20087">MPPRAPKQSLAHSELLQSSGHNEDKFVSEEVEKYIQSIQSQLLIYERCFNLATLDCHKIWDLFFHHRWNQFTVLPITPTRLLLSNTDMDVVLEFVTRDPSCKRIYLRYWINREMKNCIVGGKVGIYFPHLITNLCRKVKVIIDPIEQSHQPIRSVIDDSMLHQFQALHRE</sequence>
<proteinExistence type="predicted"/>